<comment type="caution">
    <text evidence="2">The sequence shown here is derived from an EMBL/GenBank/DDBJ whole genome shotgun (WGS) entry which is preliminary data.</text>
</comment>
<dbReference type="SUPFAM" id="SSF46785">
    <property type="entry name" value="Winged helix' DNA-binding domain"/>
    <property type="match status" value="1"/>
</dbReference>
<dbReference type="STRING" id="1219065.VPR01S_02_01350"/>
<dbReference type="Proteomes" id="UP000016570">
    <property type="component" value="Unassembled WGS sequence"/>
</dbReference>
<evidence type="ECO:0000313" key="3">
    <source>
        <dbReference type="Proteomes" id="UP000016570"/>
    </source>
</evidence>
<reference evidence="2 3" key="1">
    <citation type="submission" date="2013-09" db="EMBL/GenBank/DDBJ databases">
        <title>Whole genome shotgun sequence of Vibrio proteolyticus NBRC 13287.</title>
        <authorList>
            <person name="Isaki S."/>
            <person name="Hosoyama A."/>
            <person name="Numata M."/>
            <person name="Hashimoto M."/>
            <person name="Hosoyama Y."/>
            <person name="Tsuchikane K."/>
            <person name="Noguchi M."/>
            <person name="Hirakata S."/>
            <person name="Ichikawa N."/>
            <person name="Ohji S."/>
            <person name="Yamazoe A."/>
            <person name="Fujita N."/>
        </authorList>
    </citation>
    <scope>NUCLEOTIDE SEQUENCE [LARGE SCALE GENOMIC DNA]</scope>
    <source>
        <strain evidence="2 3">NBRC 13287</strain>
    </source>
</reference>
<sequence length="76" mass="8689">MILSELKRYIEQQGSASRKELAKRFALSEDGVDAMLTVWIRKGIISRTIDTNRAEHVTRVRYSVNRPDGLSLTVKL</sequence>
<dbReference type="InterPro" id="IPR036388">
    <property type="entry name" value="WH-like_DNA-bd_sf"/>
</dbReference>
<dbReference type="InterPro" id="IPR015102">
    <property type="entry name" value="Tscrpt_reg_HTH_FeoC"/>
</dbReference>
<accession>U3B7R6</accession>
<feature type="domain" description="Transcriptional regulator HTH-type FeoC" evidence="1">
    <location>
        <begin position="2"/>
        <end position="48"/>
    </location>
</feature>
<dbReference type="RefSeq" id="WP_021703875.1">
    <property type="nucleotide sequence ID" value="NZ_BATJ01000002.1"/>
</dbReference>
<dbReference type="Gene3D" id="1.10.10.10">
    <property type="entry name" value="Winged helix-like DNA-binding domain superfamily/Winged helix DNA-binding domain"/>
    <property type="match status" value="1"/>
</dbReference>
<gene>
    <name evidence="2" type="ORF">VPR01S_02_01350</name>
</gene>
<dbReference type="InterPro" id="IPR036390">
    <property type="entry name" value="WH_DNA-bd_sf"/>
</dbReference>
<dbReference type="EMBL" id="BATJ01000002">
    <property type="protein sequence ID" value="GAD65884.1"/>
    <property type="molecule type" value="Genomic_DNA"/>
</dbReference>
<dbReference type="AlphaFoldDB" id="U3B7R6"/>
<keyword evidence="3" id="KW-1185">Reference proteome</keyword>
<dbReference type="Pfam" id="PF09012">
    <property type="entry name" value="FeoC"/>
    <property type="match status" value="1"/>
</dbReference>
<name>U3B7R6_VIBPR</name>
<evidence type="ECO:0000259" key="1">
    <source>
        <dbReference type="Pfam" id="PF09012"/>
    </source>
</evidence>
<dbReference type="eggNOG" id="ENOG5033AHD">
    <property type="taxonomic scope" value="Bacteria"/>
</dbReference>
<evidence type="ECO:0000313" key="2">
    <source>
        <dbReference type="EMBL" id="GAD65884.1"/>
    </source>
</evidence>
<organism evidence="2 3">
    <name type="scientific">Vibrio proteolyticus NBRC 13287</name>
    <dbReference type="NCBI Taxonomy" id="1219065"/>
    <lineage>
        <taxon>Bacteria</taxon>
        <taxon>Pseudomonadati</taxon>
        <taxon>Pseudomonadota</taxon>
        <taxon>Gammaproteobacteria</taxon>
        <taxon>Vibrionales</taxon>
        <taxon>Vibrionaceae</taxon>
        <taxon>Vibrio</taxon>
    </lineage>
</organism>
<protein>
    <recommendedName>
        <fullName evidence="1">Transcriptional regulator HTH-type FeoC domain-containing protein</fullName>
    </recommendedName>
</protein>
<proteinExistence type="predicted"/>